<evidence type="ECO:0000313" key="1">
    <source>
        <dbReference type="EMBL" id="PNX66972.1"/>
    </source>
</evidence>
<dbReference type="AlphaFoldDB" id="A0A2K3KL27"/>
<reference evidence="1 2" key="1">
    <citation type="journal article" date="2014" name="Am. J. Bot.">
        <title>Genome assembly and annotation for red clover (Trifolium pratense; Fabaceae).</title>
        <authorList>
            <person name="Istvanek J."/>
            <person name="Jaros M."/>
            <person name="Krenek A."/>
            <person name="Repkova J."/>
        </authorList>
    </citation>
    <scope>NUCLEOTIDE SEQUENCE [LARGE SCALE GENOMIC DNA]</scope>
    <source>
        <strain evidence="2">cv. Tatra</strain>
        <tissue evidence="1">Young leaves</tissue>
    </source>
</reference>
<proteinExistence type="predicted"/>
<feature type="non-terminal residue" evidence="1">
    <location>
        <position position="1"/>
    </location>
</feature>
<gene>
    <name evidence="1" type="ORF">L195_g063304</name>
</gene>
<reference evidence="1 2" key="2">
    <citation type="journal article" date="2017" name="Front. Plant Sci.">
        <title>Gene Classification and Mining of Molecular Markers Useful in Red Clover (Trifolium pratense) Breeding.</title>
        <authorList>
            <person name="Istvanek J."/>
            <person name="Dluhosova J."/>
            <person name="Dluhos P."/>
            <person name="Patkova L."/>
            <person name="Nedelnik J."/>
            <person name="Repkova J."/>
        </authorList>
    </citation>
    <scope>NUCLEOTIDE SEQUENCE [LARGE SCALE GENOMIC DNA]</scope>
    <source>
        <strain evidence="2">cv. Tatra</strain>
        <tissue evidence="1">Young leaves</tissue>
    </source>
</reference>
<evidence type="ECO:0000313" key="2">
    <source>
        <dbReference type="Proteomes" id="UP000236291"/>
    </source>
</evidence>
<organism evidence="1 2">
    <name type="scientific">Trifolium pratense</name>
    <name type="common">Red clover</name>
    <dbReference type="NCBI Taxonomy" id="57577"/>
    <lineage>
        <taxon>Eukaryota</taxon>
        <taxon>Viridiplantae</taxon>
        <taxon>Streptophyta</taxon>
        <taxon>Embryophyta</taxon>
        <taxon>Tracheophyta</taxon>
        <taxon>Spermatophyta</taxon>
        <taxon>Magnoliopsida</taxon>
        <taxon>eudicotyledons</taxon>
        <taxon>Gunneridae</taxon>
        <taxon>Pentapetalae</taxon>
        <taxon>rosids</taxon>
        <taxon>fabids</taxon>
        <taxon>Fabales</taxon>
        <taxon>Fabaceae</taxon>
        <taxon>Papilionoideae</taxon>
        <taxon>50 kb inversion clade</taxon>
        <taxon>NPAAA clade</taxon>
        <taxon>Hologalegina</taxon>
        <taxon>IRL clade</taxon>
        <taxon>Trifolieae</taxon>
        <taxon>Trifolium</taxon>
    </lineage>
</organism>
<dbReference type="EMBL" id="ASHM01201726">
    <property type="protein sequence ID" value="PNX66972.1"/>
    <property type="molecule type" value="Genomic_DNA"/>
</dbReference>
<accession>A0A2K3KL27</accession>
<name>A0A2K3KL27_TRIPR</name>
<comment type="caution">
    <text evidence="1">The sequence shown here is derived from an EMBL/GenBank/DDBJ whole genome shotgun (WGS) entry which is preliminary data.</text>
</comment>
<dbReference type="Proteomes" id="UP000236291">
    <property type="component" value="Unassembled WGS sequence"/>
</dbReference>
<sequence>QATIAACIGSCKSLISLPPADNVFLQ</sequence>
<protein>
    <submittedName>
        <fullName evidence="1">Uncharacterized protein</fullName>
    </submittedName>
</protein>